<proteinExistence type="predicted"/>
<evidence type="ECO:0000313" key="4">
    <source>
        <dbReference type="Proteomes" id="UP000315833"/>
    </source>
</evidence>
<organism evidence="2 4">
    <name type="scientific">Phocaeicola dorei</name>
    <dbReference type="NCBI Taxonomy" id="357276"/>
    <lineage>
        <taxon>Bacteria</taxon>
        <taxon>Pseudomonadati</taxon>
        <taxon>Bacteroidota</taxon>
        <taxon>Bacteroidia</taxon>
        <taxon>Bacteroidales</taxon>
        <taxon>Bacteroidaceae</taxon>
        <taxon>Phocaeicola</taxon>
    </lineage>
</organism>
<gene>
    <name evidence="1" type="ORF">E1J06_22955</name>
    <name evidence="2" type="ORF">FSA04_14390</name>
</gene>
<sequence length="59" mass="7001">MSKEQIKKDLTMQLGVVKMKLKQLVFIEEQTGIRRTEEINALLDRLNLIEKILKEMENE</sequence>
<dbReference type="KEGG" id="bdo:EL88_22845"/>
<accession>A0A4R4HJ65</accession>
<dbReference type="EMBL" id="SLTX01000002">
    <property type="protein sequence ID" value="TDB04004.1"/>
    <property type="molecule type" value="Genomic_DNA"/>
</dbReference>
<dbReference type="Proteomes" id="UP000315833">
    <property type="component" value="Unassembled WGS sequence"/>
</dbReference>
<dbReference type="EMBL" id="VOIF01000017">
    <property type="protein sequence ID" value="TWV69618.1"/>
    <property type="molecule type" value="Genomic_DNA"/>
</dbReference>
<evidence type="ECO:0000313" key="1">
    <source>
        <dbReference type="EMBL" id="TDB04004.1"/>
    </source>
</evidence>
<name>A0A4R4HJ65_9BACT</name>
<dbReference type="Proteomes" id="UP000294834">
    <property type="component" value="Unassembled WGS sequence"/>
</dbReference>
<protein>
    <submittedName>
        <fullName evidence="2">Uncharacterized protein</fullName>
    </submittedName>
</protein>
<comment type="caution">
    <text evidence="2">The sequence shown here is derived from an EMBL/GenBank/DDBJ whole genome shotgun (WGS) entry which is preliminary data.</text>
</comment>
<reference evidence="2 4" key="2">
    <citation type="submission" date="2019-07" db="EMBL/GenBank/DDBJ databases">
        <title>Genome sequencing of Bacteroides dorei iSURF_12.</title>
        <authorList>
            <person name="Sevigny J.L."/>
            <person name="Ruoff K.L."/>
            <person name="Price C.E."/>
            <person name="Valls R.A."/>
            <person name="O'Toole G.A."/>
        </authorList>
    </citation>
    <scope>NUCLEOTIDE SEQUENCE [LARGE SCALE GENOMIC DNA]</scope>
    <source>
        <strain evidence="2 4">ANK132K_1B</strain>
    </source>
</reference>
<reference evidence="1 3" key="1">
    <citation type="journal article" date="2019" name="Nat. Microbiol.">
        <title>Genomic variation and strain-specific functional adaptation in the human gut microbiome during early life.</title>
        <authorList>
            <person name="Vatanen T."/>
            <person name="Plichta D.R."/>
            <person name="Somani J."/>
            <person name="Munch P.C."/>
            <person name="Arthur T.D."/>
            <person name="Hall A.B."/>
            <person name="Rudolf S."/>
            <person name="Oakeley E.J."/>
            <person name="Ke X."/>
            <person name="Young R.A."/>
            <person name="Haiser H.J."/>
            <person name="Kolde R."/>
            <person name="Yassour M."/>
            <person name="Luopajarvi K."/>
            <person name="Siljander H."/>
            <person name="Virtanen S.M."/>
            <person name="Ilonen J."/>
            <person name="Uibo R."/>
            <person name="Tillmann V."/>
            <person name="Mokurov S."/>
            <person name="Dorshakova N."/>
            <person name="Porter J.A."/>
            <person name="McHardy A.C."/>
            <person name="Lahdesmaki H."/>
            <person name="Vlamakis H."/>
            <person name="Huttenhower C."/>
            <person name="Knip M."/>
            <person name="Xavier R.J."/>
        </authorList>
    </citation>
    <scope>NUCLEOTIDE SEQUENCE [LARGE SCALE GENOMIC DNA]</scope>
    <source>
        <strain evidence="1 3">RJX1052</strain>
    </source>
</reference>
<evidence type="ECO:0000313" key="3">
    <source>
        <dbReference type="Proteomes" id="UP000294834"/>
    </source>
</evidence>
<dbReference type="RefSeq" id="WP_038611785.1">
    <property type="nucleotide sequence ID" value="NZ_CAXSLT010000002.1"/>
</dbReference>
<evidence type="ECO:0000313" key="2">
    <source>
        <dbReference type="EMBL" id="TWV69618.1"/>
    </source>
</evidence>
<dbReference type="AlphaFoldDB" id="A0A4R4HJ65"/>